<dbReference type="EMBL" id="JJML01000066">
    <property type="protein sequence ID" value="KGF71547.1"/>
    <property type="molecule type" value="Genomic_DNA"/>
</dbReference>
<organism evidence="1 2">
    <name type="scientific">Neosynechococcus sphagnicola sy1</name>
    <dbReference type="NCBI Taxonomy" id="1497020"/>
    <lineage>
        <taxon>Bacteria</taxon>
        <taxon>Bacillati</taxon>
        <taxon>Cyanobacteriota</taxon>
        <taxon>Cyanophyceae</taxon>
        <taxon>Neosynechococcales</taxon>
        <taxon>Neosynechococcaceae</taxon>
        <taxon>Neosynechococcus</taxon>
    </lineage>
</organism>
<dbReference type="AlphaFoldDB" id="A0A098THT4"/>
<accession>A0A098THT4</accession>
<proteinExistence type="predicted"/>
<sequence length="159" mass="18033">MLNQSEFADICSRAGIAIADPSLNIGRELTYLDNPARTIVIHFLESDFPETWKSTMEGILKLEPEWILVNRHGTFQAKQFLSVEIDSLIDQMIKSYPKISREGHDQYLVSTNGTILISYDHHMFDDGLALYATDVHVTSTILVRLNEMGSEIELFSRNG</sequence>
<keyword evidence="2" id="KW-1185">Reference proteome</keyword>
<gene>
    <name evidence="1" type="ORF">DO97_17730</name>
</gene>
<name>A0A098THT4_9CYAN</name>
<dbReference type="OrthoDB" id="9844498at2"/>
<evidence type="ECO:0000313" key="2">
    <source>
        <dbReference type="Proteomes" id="UP000030170"/>
    </source>
</evidence>
<evidence type="ECO:0000313" key="1">
    <source>
        <dbReference type="EMBL" id="KGF71547.1"/>
    </source>
</evidence>
<protein>
    <submittedName>
        <fullName evidence="1">Uncharacterized protein</fullName>
    </submittedName>
</protein>
<dbReference type="Proteomes" id="UP000030170">
    <property type="component" value="Unassembled WGS sequence"/>
</dbReference>
<reference evidence="1 2" key="1">
    <citation type="journal article" date="2014" name="Mol. Ecol.">
        <title>Evolution of Synechococcus.</title>
        <authorList>
            <person name="Dvorak P."/>
            <person name="Casamatta D."/>
            <person name="Hasler P."/>
            <person name="Poulickova A."/>
            <person name="Ondrej V."/>
            <person name="Sanges R."/>
        </authorList>
    </citation>
    <scope>NUCLEOTIDE SEQUENCE [LARGE SCALE GENOMIC DNA]</scope>
    <source>
        <strain evidence="1 2">CAUP A 1101</strain>
    </source>
</reference>
<comment type="caution">
    <text evidence="1">The sequence shown here is derived from an EMBL/GenBank/DDBJ whole genome shotgun (WGS) entry which is preliminary data.</text>
</comment>
<dbReference type="STRING" id="1497020.DO97_17730"/>
<dbReference type="RefSeq" id="WP_036536468.1">
    <property type="nucleotide sequence ID" value="NZ_JJML01000066.1"/>
</dbReference>